<evidence type="ECO:0000256" key="2">
    <source>
        <dbReference type="ARBA" id="ARBA00022692"/>
    </source>
</evidence>
<dbReference type="Proteomes" id="UP000007431">
    <property type="component" value="Unassembled WGS sequence"/>
</dbReference>
<dbReference type="PANTHER" id="PTHR23112">
    <property type="entry name" value="G PROTEIN-COUPLED RECEPTOR 157-RELATED"/>
    <property type="match status" value="1"/>
</dbReference>
<feature type="compositionally biased region" description="Low complexity" evidence="5">
    <location>
        <begin position="236"/>
        <end position="256"/>
    </location>
</feature>
<evidence type="ECO:0000256" key="3">
    <source>
        <dbReference type="ARBA" id="ARBA00022989"/>
    </source>
</evidence>
<feature type="transmembrane region" description="Helical" evidence="6">
    <location>
        <begin position="20"/>
        <end position="42"/>
    </location>
</feature>
<dbReference type="VEuPathDB" id="FungiDB:SCHCODRAFT_02108111"/>
<evidence type="ECO:0000313" key="8">
    <source>
        <dbReference type="Proteomes" id="UP000007431"/>
    </source>
</evidence>
<dbReference type="OrthoDB" id="2912234at2759"/>
<dbReference type="GO" id="GO:0005886">
    <property type="term" value="C:plasma membrane"/>
    <property type="evidence" value="ECO:0007669"/>
    <property type="project" value="TreeGrafter"/>
</dbReference>
<keyword evidence="8" id="KW-1185">Reference proteome</keyword>
<keyword evidence="2 6" id="KW-0812">Transmembrane</keyword>
<evidence type="ECO:0000256" key="4">
    <source>
        <dbReference type="ARBA" id="ARBA00023136"/>
    </source>
</evidence>
<feature type="compositionally biased region" description="Acidic residues" evidence="5">
    <location>
        <begin position="403"/>
        <end position="415"/>
    </location>
</feature>
<feature type="transmembrane region" description="Helical" evidence="6">
    <location>
        <begin position="130"/>
        <end position="151"/>
    </location>
</feature>
<dbReference type="KEGG" id="scm:SCHCO_02108111"/>
<dbReference type="RefSeq" id="XP_003027269.1">
    <property type="nucleotide sequence ID" value="XM_003027223.1"/>
</dbReference>
<dbReference type="GO" id="GO:0007189">
    <property type="term" value="P:adenylate cyclase-activating G protein-coupled receptor signaling pathway"/>
    <property type="evidence" value="ECO:0007669"/>
    <property type="project" value="TreeGrafter"/>
</dbReference>
<dbReference type="eggNOG" id="ENOG502S939">
    <property type="taxonomic scope" value="Eukaryota"/>
</dbReference>
<dbReference type="PANTHER" id="PTHR23112:SF47">
    <property type="entry name" value="G-PROTEIN COUPLED RECEPTOR 157"/>
    <property type="match status" value="1"/>
</dbReference>
<evidence type="ECO:0000256" key="6">
    <source>
        <dbReference type="SAM" id="Phobius"/>
    </source>
</evidence>
<organism evidence="8">
    <name type="scientific">Schizophyllum commune (strain H4-8 / FGSC 9210)</name>
    <name type="common">Split gill fungus</name>
    <dbReference type="NCBI Taxonomy" id="578458"/>
    <lineage>
        <taxon>Eukaryota</taxon>
        <taxon>Fungi</taxon>
        <taxon>Dikarya</taxon>
        <taxon>Basidiomycota</taxon>
        <taxon>Agaricomycotina</taxon>
        <taxon>Agaricomycetes</taxon>
        <taxon>Agaricomycetidae</taxon>
        <taxon>Agaricales</taxon>
        <taxon>Schizophyllaceae</taxon>
        <taxon>Schizophyllum</taxon>
    </lineage>
</organism>
<reference evidence="7 8" key="1">
    <citation type="journal article" date="2010" name="Nat. Biotechnol.">
        <title>Genome sequence of the model mushroom Schizophyllum commune.</title>
        <authorList>
            <person name="Ohm R.A."/>
            <person name="de Jong J.F."/>
            <person name="Lugones L.G."/>
            <person name="Aerts A."/>
            <person name="Kothe E."/>
            <person name="Stajich J.E."/>
            <person name="de Vries R.P."/>
            <person name="Record E."/>
            <person name="Levasseur A."/>
            <person name="Baker S.E."/>
            <person name="Bartholomew K.A."/>
            <person name="Coutinho P.M."/>
            <person name="Erdmann S."/>
            <person name="Fowler T.J."/>
            <person name="Gathman A.C."/>
            <person name="Lombard V."/>
            <person name="Henrissat B."/>
            <person name="Knabe N."/>
            <person name="Kuees U."/>
            <person name="Lilly W.W."/>
            <person name="Lindquist E."/>
            <person name="Lucas S."/>
            <person name="Magnuson J.K."/>
            <person name="Piumi F."/>
            <person name="Raudaskoski M."/>
            <person name="Salamov A."/>
            <person name="Schmutz J."/>
            <person name="Schwarze F.W.M.R."/>
            <person name="vanKuyk P.A."/>
            <person name="Horton J.S."/>
            <person name="Grigoriev I.V."/>
            <person name="Woesten H.A.B."/>
        </authorList>
    </citation>
    <scope>NUCLEOTIDE SEQUENCE [LARGE SCALE GENOMIC DNA]</scope>
    <source>
        <strain evidence="8">H4-8 / FGSC 9210</strain>
    </source>
</reference>
<keyword evidence="4 6" id="KW-0472">Membrane</keyword>
<feature type="transmembrane region" description="Helical" evidence="6">
    <location>
        <begin position="92"/>
        <end position="118"/>
    </location>
</feature>
<feature type="region of interest" description="Disordered" evidence="5">
    <location>
        <begin position="393"/>
        <end position="423"/>
    </location>
</feature>
<feature type="compositionally biased region" description="Polar residues" evidence="5">
    <location>
        <begin position="224"/>
        <end position="235"/>
    </location>
</feature>
<evidence type="ECO:0008006" key="9">
    <source>
        <dbReference type="Google" id="ProtNLM"/>
    </source>
</evidence>
<feature type="region of interest" description="Disordered" evidence="5">
    <location>
        <begin position="224"/>
        <end position="256"/>
    </location>
</feature>
<proteinExistence type="predicted"/>
<protein>
    <recommendedName>
        <fullName evidence="9">G-protein coupled receptors family 2 profile 2 domain-containing protein</fullName>
    </recommendedName>
</protein>
<name>D8QI90_SCHCM</name>
<accession>D8QI90</accession>
<dbReference type="AlphaFoldDB" id="D8QI90"/>
<gene>
    <name evidence="7" type="ORF">SCHCODRAFT_113618</name>
</gene>
<sequence length="480" mass="52761">MPTSGFTLTDGEVQQMNHMSAGAAMGSFFLCSMILVVSALVYRCPPARPALNRISFRLLLWTMVMELLYDISYTVCVLLKEDDNRGACTASVFGIFMFVGITNYLVTCVALNLCLVLVFGVNVLKLEKWYIMGSFAVGIFVPIVPAALGKFGWDPLLSVCWVTVEDPNSRIVMFVMALYLWQLLSCLLATIFVGITLVTLYMQGRKRERSLNSGTRVGQVTLKEQVSSGGESSENGTKTGSKTKTGTTTKTKQQKSASTRTFRDQFISVAIRVSAYPIALIVVNAFIAFADLTISVHGDVDSRGLYAIYVIYYFLYGARGGIFAAIALFVDPSLTRGVSIMYKYWRNGGHIDTSMPVSSGQRSDTQFAGATSTLHGGVLVTVELQEFGNSTEHLPKVSGAGEADYDREEEEEEVMDDKPDVEAIDGTRFSWKSPKEDVEAPAMTEGRPATRFAKKENKRAIARQRKLEAQAAFEQATAQL</sequence>
<feature type="non-terminal residue" evidence="7">
    <location>
        <position position="480"/>
    </location>
</feature>
<dbReference type="Gene3D" id="1.20.1070.10">
    <property type="entry name" value="Rhodopsin 7-helix transmembrane proteins"/>
    <property type="match status" value="1"/>
</dbReference>
<dbReference type="InParanoid" id="D8QI90"/>
<dbReference type="GeneID" id="9593835"/>
<feature type="transmembrane region" description="Helical" evidence="6">
    <location>
        <begin position="171"/>
        <end position="201"/>
    </location>
</feature>
<dbReference type="HOGENOM" id="CLU_053182_0_0_1"/>
<evidence type="ECO:0000256" key="5">
    <source>
        <dbReference type="SAM" id="MobiDB-lite"/>
    </source>
</evidence>
<comment type="subcellular location">
    <subcellularLocation>
        <location evidence="1">Membrane</location>
        <topology evidence="1">Multi-pass membrane protein</topology>
    </subcellularLocation>
</comment>
<evidence type="ECO:0000256" key="1">
    <source>
        <dbReference type="ARBA" id="ARBA00004141"/>
    </source>
</evidence>
<feature type="transmembrane region" description="Helical" evidence="6">
    <location>
        <begin position="269"/>
        <end position="290"/>
    </location>
</feature>
<feature type="transmembrane region" description="Helical" evidence="6">
    <location>
        <begin position="310"/>
        <end position="330"/>
    </location>
</feature>
<feature type="transmembrane region" description="Helical" evidence="6">
    <location>
        <begin position="54"/>
        <end position="72"/>
    </location>
</feature>
<dbReference type="GO" id="GO:0004930">
    <property type="term" value="F:G protein-coupled receptor activity"/>
    <property type="evidence" value="ECO:0007669"/>
    <property type="project" value="TreeGrafter"/>
</dbReference>
<evidence type="ECO:0000313" key="7">
    <source>
        <dbReference type="EMBL" id="EFI92366.1"/>
    </source>
</evidence>
<dbReference type="EMBL" id="GL377313">
    <property type="protein sequence ID" value="EFI92366.1"/>
    <property type="molecule type" value="Genomic_DNA"/>
</dbReference>
<dbReference type="OMA" id="DPINDAC"/>
<keyword evidence="3 6" id="KW-1133">Transmembrane helix</keyword>